<dbReference type="Gene3D" id="3.40.50.2000">
    <property type="entry name" value="Glycogen Phosphorylase B"/>
    <property type="match status" value="2"/>
</dbReference>
<reference evidence="3" key="1">
    <citation type="submission" date="2012-04" db="EMBL/GenBank/DDBJ databases">
        <title>Characterization of mineral phosphate solubilization trait from soil metagenome.</title>
        <authorList>
            <person name="Chhabra S."/>
            <person name="Brazil D."/>
            <person name="Morrissey J."/>
            <person name="Burke J."/>
            <person name="O'Gara F."/>
            <person name="Dowling D."/>
        </authorList>
    </citation>
    <scope>NUCLEOTIDE SEQUENCE</scope>
</reference>
<dbReference type="PANTHER" id="PTHR46401:SF2">
    <property type="entry name" value="GLYCOSYLTRANSFERASE WBBK-RELATED"/>
    <property type="match status" value="1"/>
</dbReference>
<dbReference type="GO" id="GO:0009103">
    <property type="term" value="P:lipopolysaccharide biosynthetic process"/>
    <property type="evidence" value="ECO:0007669"/>
    <property type="project" value="TreeGrafter"/>
</dbReference>
<dbReference type="GO" id="GO:0016757">
    <property type="term" value="F:glycosyltransferase activity"/>
    <property type="evidence" value="ECO:0007669"/>
    <property type="project" value="TreeGrafter"/>
</dbReference>
<dbReference type="AlphaFoldDB" id="I3VID9"/>
<dbReference type="SUPFAM" id="SSF53756">
    <property type="entry name" value="UDP-Glycosyltransferase/glycogen phosphorylase"/>
    <property type="match status" value="1"/>
</dbReference>
<proteinExistence type="predicted"/>
<sequence length="417" mass="46214">MKILLLNQCFFPDVVSTAQHLTDLALELTERGHSVTVLTSDRGYDDAAVRFPRREEWKGIRIIRIPSLSFGKATKLRRALNFSSFLANCSLRLLFLSRFDVVIALTSPPLISFLAALFVRLKGGKFCFWVMDLNPDEAIAAGWLRKESITARLLQWMLNYSLKHASQTIALDRFMRERILAKGAAPALVSVVPPWSHDDKVTFNEEGRLAFRERHGLSDKFVVMYSGNHSPCHPLNTLLDAALNLSSDSSIAFCFVGGGSEQTKVREFASRHRLNSISVLPYQPLSELSSSLSAADLHVVVMGDQFVGVVHPCKIYNIMAIGSPTLYIGPEPSHITDIAQTEQLSNCLLTRHGDADGVVAAIREAFARARVSSESLVSNQQSTNFSRPTLLPQMLRLIESNKFEASAVPEVVAPSQF</sequence>
<accession>I3VID9</accession>
<evidence type="ECO:0000256" key="1">
    <source>
        <dbReference type="ARBA" id="ARBA00022679"/>
    </source>
</evidence>
<dbReference type="InterPro" id="IPR028098">
    <property type="entry name" value="Glyco_trans_4-like_N"/>
</dbReference>
<evidence type="ECO:0000259" key="2">
    <source>
        <dbReference type="Pfam" id="PF13579"/>
    </source>
</evidence>
<organism evidence="3">
    <name type="scientific">uncultured bacterium F39-01</name>
    <dbReference type="NCBI Taxonomy" id="1191434"/>
    <lineage>
        <taxon>Bacteria</taxon>
        <taxon>environmental samples</taxon>
    </lineage>
</organism>
<feature type="domain" description="Glycosyltransferase subfamily 4-like N-terminal" evidence="2">
    <location>
        <begin position="18"/>
        <end position="195"/>
    </location>
</feature>
<keyword evidence="1 3" id="KW-0808">Transferase</keyword>
<dbReference type="Pfam" id="PF13579">
    <property type="entry name" value="Glyco_trans_4_4"/>
    <property type="match status" value="1"/>
</dbReference>
<dbReference type="PANTHER" id="PTHR46401">
    <property type="entry name" value="GLYCOSYLTRANSFERASE WBBK-RELATED"/>
    <property type="match status" value="1"/>
</dbReference>
<dbReference type="CDD" id="cd03794">
    <property type="entry name" value="GT4_WbuB-like"/>
    <property type="match status" value="1"/>
</dbReference>
<evidence type="ECO:0000313" key="3">
    <source>
        <dbReference type="EMBL" id="AFK79145.1"/>
    </source>
</evidence>
<protein>
    <submittedName>
        <fullName evidence="3">Group 1 glycosyl transferase</fullName>
    </submittedName>
</protein>
<name>I3VID9_9BACT</name>
<dbReference type="EMBL" id="JQ970523">
    <property type="protein sequence ID" value="AFK79145.1"/>
    <property type="molecule type" value="Genomic_DNA"/>
</dbReference>